<organism evidence="2">
    <name type="scientific">Sesamum latifolium</name>
    <dbReference type="NCBI Taxonomy" id="2727402"/>
    <lineage>
        <taxon>Eukaryota</taxon>
        <taxon>Viridiplantae</taxon>
        <taxon>Streptophyta</taxon>
        <taxon>Embryophyta</taxon>
        <taxon>Tracheophyta</taxon>
        <taxon>Spermatophyta</taxon>
        <taxon>Magnoliopsida</taxon>
        <taxon>eudicotyledons</taxon>
        <taxon>Gunneridae</taxon>
        <taxon>Pentapetalae</taxon>
        <taxon>asterids</taxon>
        <taxon>lamiids</taxon>
        <taxon>Lamiales</taxon>
        <taxon>Pedaliaceae</taxon>
        <taxon>Sesamum</taxon>
    </lineage>
</organism>
<dbReference type="SUPFAM" id="SSF56219">
    <property type="entry name" value="DNase I-like"/>
    <property type="match status" value="1"/>
</dbReference>
<evidence type="ECO:0000313" key="2">
    <source>
        <dbReference type="EMBL" id="KAL0454948.1"/>
    </source>
</evidence>
<dbReference type="PANTHER" id="PTHR35218">
    <property type="entry name" value="RNASE H DOMAIN-CONTAINING PROTEIN"/>
    <property type="match status" value="1"/>
</dbReference>
<dbReference type="AlphaFoldDB" id="A0AAW2XLG7"/>
<dbReference type="GO" id="GO:0003824">
    <property type="term" value="F:catalytic activity"/>
    <property type="evidence" value="ECO:0007669"/>
    <property type="project" value="InterPro"/>
</dbReference>
<reference evidence="2" key="1">
    <citation type="submission" date="2020-06" db="EMBL/GenBank/DDBJ databases">
        <authorList>
            <person name="Li T."/>
            <person name="Hu X."/>
            <person name="Zhang T."/>
            <person name="Song X."/>
            <person name="Zhang H."/>
            <person name="Dai N."/>
            <person name="Sheng W."/>
            <person name="Hou X."/>
            <person name="Wei L."/>
        </authorList>
    </citation>
    <scope>NUCLEOTIDE SEQUENCE</scope>
    <source>
        <strain evidence="2">KEN1</strain>
        <tissue evidence="2">Leaf</tissue>
    </source>
</reference>
<dbReference type="Pfam" id="PF03372">
    <property type="entry name" value="Exo_endo_phos"/>
    <property type="match status" value="1"/>
</dbReference>
<dbReference type="Gene3D" id="3.60.10.10">
    <property type="entry name" value="Endonuclease/exonuclease/phosphatase"/>
    <property type="match status" value="1"/>
</dbReference>
<proteinExistence type="predicted"/>
<dbReference type="InterPro" id="IPR036691">
    <property type="entry name" value="Endo/exonu/phosph_ase_sf"/>
</dbReference>
<protein>
    <recommendedName>
        <fullName evidence="1">Endonuclease/exonuclease/phosphatase domain-containing protein</fullName>
    </recommendedName>
</protein>
<dbReference type="InterPro" id="IPR005135">
    <property type="entry name" value="Endo/exonuclease/phosphatase"/>
</dbReference>
<accession>A0AAW2XLG7</accession>
<reference evidence="2" key="2">
    <citation type="journal article" date="2024" name="Plant">
        <title>Genomic evolution and insights into agronomic trait innovations of Sesamum species.</title>
        <authorList>
            <person name="Miao H."/>
            <person name="Wang L."/>
            <person name="Qu L."/>
            <person name="Liu H."/>
            <person name="Sun Y."/>
            <person name="Le M."/>
            <person name="Wang Q."/>
            <person name="Wei S."/>
            <person name="Zheng Y."/>
            <person name="Lin W."/>
            <person name="Duan Y."/>
            <person name="Cao H."/>
            <person name="Xiong S."/>
            <person name="Wang X."/>
            <person name="Wei L."/>
            <person name="Li C."/>
            <person name="Ma Q."/>
            <person name="Ju M."/>
            <person name="Zhao R."/>
            <person name="Li G."/>
            <person name="Mu C."/>
            <person name="Tian Q."/>
            <person name="Mei H."/>
            <person name="Zhang T."/>
            <person name="Gao T."/>
            <person name="Zhang H."/>
        </authorList>
    </citation>
    <scope>NUCLEOTIDE SEQUENCE</scope>
    <source>
        <strain evidence="2">KEN1</strain>
    </source>
</reference>
<evidence type="ECO:0000259" key="1">
    <source>
        <dbReference type="Pfam" id="PF03372"/>
    </source>
</evidence>
<sequence length="224" mass="25878">MKLLAWNCQGLGPAWTVRTLLELIKLHRPTLVFLSETKCKQRRCDLLKERTNYYGVAVDSCGKGGGLMLLWRKDIEVCLQSFSKHHIDATVSLNGDSQNWRFTGFYGHPDTASRKGTWDLLRKLSRCATRPWLCAGDYNEILSQNEKEGLIPVLNGKSRILGDAWKIVGYKIWILWAIRSHSVTIMKNRTRCEHDWIADVVIRGGRNYFLPHGFNMFERQLQII</sequence>
<dbReference type="EMBL" id="JACGWN010000003">
    <property type="protein sequence ID" value="KAL0454948.1"/>
    <property type="molecule type" value="Genomic_DNA"/>
</dbReference>
<feature type="domain" description="Endonuclease/exonuclease/phosphatase" evidence="1">
    <location>
        <begin position="5"/>
        <end position="143"/>
    </location>
</feature>
<comment type="caution">
    <text evidence="2">The sequence shown here is derived from an EMBL/GenBank/DDBJ whole genome shotgun (WGS) entry which is preliminary data.</text>
</comment>
<dbReference type="PANTHER" id="PTHR35218:SF9">
    <property type="entry name" value="ENDONUCLEASE_EXONUCLEASE_PHOSPHATASE DOMAIN-CONTAINING PROTEIN"/>
    <property type="match status" value="1"/>
</dbReference>
<gene>
    <name evidence="2" type="ORF">Slati_0834000</name>
</gene>
<name>A0AAW2XLG7_9LAMI</name>